<accession>A0A1G4JD45</accession>
<reference evidence="2" key="1">
    <citation type="submission" date="2016-03" db="EMBL/GenBank/DDBJ databases">
        <authorList>
            <person name="Devillers Hugo."/>
        </authorList>
    </citation>
    <scope>NUCLEOTIDE SEQUENCE [LARGE SCALE GENOMIC DNA]</scope>
</reference>
<evidence type="ECO:0000313" key="2">
    <source>
        <dbReference type="Proteomes" id="UP000189911"/>
    </source>
</evidence>
<dbReference type="EMBL" id="LT598448">
    <property type="protein sequence ID" value="SCU87832.1"/>
    <property type="molecule type" value="Genomic_DNA"/>
</dbReference>
<keyword evidence="2" id="KW-1185">Reference proteome</keyword>
<evidence type="ECO:0000313" key="1">
    <source>
        <dbReference type="EMBL" id="SCU87832.1"/>
    </source>
</evidence>
<sequence length="147" mass="17854">MYLLKRYRCLPKLRSYLVQEIIQEKLEVHLKDWDVIAFYANVYLHREQLWHTEFCIYNGKECSELFRSFVYCPSLEADHNDEDENLAVQIYEKSFENYWKSKDNSAIMINDKHKLPKELYRFRLAWNAKAIMKKAPALMMLVRFMLS</sequence>
<dbReference type="Pfam" id="PF00674">
    <property type="entry name" value="DUP"/>
    <property type="match status" value="1"/>
</dbReference>
<protein>
    <submittedName>
        <fullName evidence="1">LANO_0D00210g1_1</fullName>
    </submittedName>
</protein>
<dbReference type="AlphaFoldDB" id="A0A1G4JD45"/>
<organism evidence="1 2">
    <name type="scientific">Lachancea nothofagi CBS 11611</name>
    <dbReference type="NCBI Taxonomy" id="1266666"/>
    <lineage>
        <taxon>Eukaryota</taxon>
        <taxon>Fungi</taxon>
        <taxon>Dikarya</taxon>
        <taxon>Ascomycota</taxon>
        <taxon>Saccharomycotina</taxon>
        <taxon>Saccharomycetes</taxon>
        <taxon>Saccharomycetales</taxon>
        <taxon>Saccharomycetaceae</taxon>
        <taxon>Lachancea</taxon>
    </lineage>
</organism>
<dbReference type="InterPro" id="IPR001142">
    <property type="entry name" value="DUP/COS"/>
</dbReference>
<name>A0A1G4JD45_9SACH</name>
<proteinExistence type="predicted"/>
<gene>
    <name evidence="1" type="ORF">LANO_0D00210G</name>
</gene>
<dbReference type="Proteomes" id="UP000189911">
    <property type="component" value="Chromosome D"/>
</dbReference>
<dbReference type="OrthoDB" id="4036472at2759"/>